<gene>
    <name evidence="1" type="ORF">GQ43DRAFT_434614</name>
</gene>
<accession>A0A9P4JIX7</accession>
<comment type="caution">
    <text evidence="1">The sequence shown here is derived from an EMBL/GenBank/DDBJ whole genome shotgun (WGS) entry which is preliminary data.</text>
</comment>
<sequence>MAEDFGDMDGVRGWGNRRHVNWNIGHELQSVRTSEHIHPTPSQFGNGSENQLDGMAKIIQGDNVASSSIIAIRQLSAKLFSLCHPYLAFAKDARSQFSVAGQQKSIQMLATLSAQMLLQMREQLPGDIEKIYKNNTGTAASVNVVLGRSPSSLAWMLQEDNLCYRRTGPDRLK</sequence>
<dbReference type="Proteomes" id="UP000799536">
    <property type="component" value="Unassembled WGS sequence"/>
</dbReference>
<organism evidence="1 2">
    <name type="scientific">Delitschia confertaspora ATCC 74209</name>
    <dbReference type="NCBI Taxonomy" id="1513339"/>
    <lineage>
        <taxon>Eukaryota</taxon>
        <taxon>Fungi</taxon>
        <taxon>Dikarya</taxon>
        <taxon>Ascomycota</taxon>
        <taxon>Pezizomycotina</taxon>
        <taxon>Dothideomycetes</taxon>
        <taxon>Pleosporomycetidae</taxon>
        <taxon>Pleosporales</taxon>
        <taxon>Delitschiaceae</taxon>
        <taxon>Delitschia</taxon>
    </lineage>
</organism>
<keyword evidence="2" id="KW-1185">Reference proteome</keyword>
<reference evidence="1" key="1">
    <citation type="journal article" date="2020" name="Stud. Mycol.">
        <title>101 Dothideomycetes genomes: a test case for predicting lifestyles and emergence of pathogens.</title>
        <authorList>
            <person name="Haridas S."/>
            <person name="Albert R."/>
            <person name="Binder M."/>
            <person name="Bloem J."/>
            <person name="Labutti K."/>
            <person name="Salamov A."/>
            <person name="Andreopoulos B."/>
            <person name="Baker S."/>
            <person name="Barry K."/>
            <person name="Bills G."/>
            <person name="Bluhm B."/>
            <person name="Cannon C."/>
            <person name="Castanera R."/>
            <person name="Culley D."/>
            <person name="Daum C."/>
            <person name="Ezra D."/>
            <person name="Gonzalez J."/>
            <person name="Henrissat B."/>
            <person name="Kuo A."/>
            <person name="Liang C."/>
            <person name="Lipzen A."/>
            <person name="Lutzoni F."/>
            <person name="Magnuson J."/>
            <person name="Mondo S."/>
            <person name="Nolan M."/>
            <person name="Ohm R."/>
            <person name="Pangilinan J."/>
            <person name="Park H.-J."/>
            <person name="Ramirez L."/>
            <person name="Alfaro M."/>
            <person name="Sun H."/>
            <person name="Tritt A."/>
            <person name="Yoshinaga Y."/>
            <person name="Zwiers L.-H."/>
            <person name="Turgeon B."/>
            <person name="Goodwin S."/>
            <person name="Spatafora J."/>
            <person name="Crous P."/>
            <person name="Grigoriev I."/>
        </authorList>
    </citation>
    <scope>NUCLEOTIDE SEQUENCE</scope>
    <source>
        <strain evidence="1">ATCC 74209</strain>
    </source>
</reference>
<evidence type="ECO:0000313" key="2">
    <source>
        <dbReference type="Proteomes" id="UP000799536"/>
    </source>
</evidence>
<proteinExistence type="predicted"/>
<dbReference type="EMBL" id="ML994175">
    <property type="protein sequence ID" value="KAF2198049.1"/>
    <property type="molecule type" value="Genomic_DNA"/>
</dbReference>
<dbReference type="AlphaFoldDB" id="A0A9P4JIX7"/>
<name>A0A9P4JIX7_9PLEO</name>
<protein>
    <submittedName>
        <fullName evidence="1">Uncharacterized protein</fullName>
    </submittedName>
</protein>
<evidence type="ECO:0000313" key="1">
    <source>
        <dbReference type="EMBL" id="KAF2198049.1"/>
    </source>
</evidence>